<accession>A0A096BDV8</accession>
<dbReference type="RefSeq" id="WP_044938370.1">
    <property type="nucleotide sequence ID" value="NZ_KN174161.1"/>
</dbReference>
<dbReference type="InterPro" id="IPR050300">
    <property type="entry name" value="GDXG_lipolytic_enzyme"/>
</dbReference>
<dbReference type="Gene3D" id="3.40.50.1820">
    <property type="entry name" value="alpha/beta hydrolase"/>
    <property type="match status" value="1"/>
</dbReference>
<dbReference type="Proteomes" id="UP000029585">
    <property type="component" value="Unassembled WGS sequence"/>
</dbReference>
<dbReference type="Pfam" id="PF20434">
    <property type="entry name" value="BD-FAE"/>
    <property type="match status" value="1"/>
</dbReference>
<feature type="domain" description="BD-FAE-like" evidence="2">
    <location>
        <begin position="63"/>
        <end position="132"/>
    </location>
</feature>
<proteinExistence type="predicted"/>
<sequence length="264" mass="28167">MLCRRVSLDELHPALGGGAPETGLDIYCRGRTGLLADDGARWAVLILPGGGYERIAPAEGEPVALAFLAAGIQAFVLSYSVLPALWPRQFLEGAAALAWMRANAPELGFRPDRVAVCGFSAGGHLAGCLAGGYAEPLLNERLGLTPEQVRPDAAILGYPVVHEARYLDPLGGAEVLRPDRRVGPGHPPAFLWATVGDATVPVENTLDYAHALRARQVPFELHLFQDGPHAMGLADRESARDGAHYNAHAAAWHPLCIDWLKGRG</sequence>
<evidence type="ECO:0000313" key="3">
    <source>
        <dbReference type="EMBL" id="KGF57290.1"/>
    </source>
</evidence>
<evidence type="ECO:0000259" key="2">
    <source>
        <dbReference type="Pfam" id="PF20434"/>
    </source>
</evidence>
<dbReference type="EMBL" id="ADLO01000008">
    <property type="protein sequence ID" value="KGF57290.1"/>
    <property type="molecule type" value="Genomic_DNA"/>
</dbReference>
<reference evidence="3 4" key="1">
    <citation type="submission" date="2011-08" db="EMBL/GenBank/DDBJ databases">
        <title>The Genome Sequence of Clostridium orbiscindens 1_3_50AFAA.</title>
        <authorList>
            <consortium name="The Broad Institute Genome Sequencing Platform"/>
            <person name="Earl A."/>
            <person name="Ward D."/>
            <person name="Feldgarden M."/>
            <person name="Gevers D."/>
            <person name="Daigneault M."/>
            <person name="Strauss J."/>
            <person name="Allen-Vercoe E."/>
            <person name="Young S.K."/>
            <person name="Zeng Q."/>
            <person name="Gargeya S."/>
            <person name="Fitzgerald M."/>
            <person name="Haas B."/>
            <person name="Abouelleil A."/>
            <person name="Alvarado L."/>
            <person name="Arachchi H.M."/>
            <person name="Berlin A."/>
            <person name="Brown A."/>
            <person name="Chapman S.B."/>
            <person name="Chen Z."/>
            <person name="Dunbar C."/>
            <person name="Freedman E."/>
            <person name="Gearin G."/>
            <person name="Gellesch M."/>
            <person name="Goldberg J."/>
            <person name="Griggs A."/>
            <person name="Gujja S."/>
            <person name="Heiman D."/>
            <person name="Howarth C."/>
            <person name="Larson L."/>
            <person name="Lui A."/>
            <person name="MacDonald P.J.P."/>
            <person name="Montmayeur A."/>
            <person name="Murphy C."/>
            <person name="Neiman D."/>
            <person name="Pearson M."/>
            <person name="Priest M."/>
            <person name="Roberts A."/>
            <person name="Saif S."/>
            <person name="Shea T."/>
            <person name="Shenoy N."/>
            <person name="Sisk P."/>
            <person name="Stolte C."/>
            <person name="Sykes S."/>
            <person name="Wortman J."/>
            <person name="Nusbaum C."/>
            <person name="Birren B."/>
        </authorList>
    </citation>
    <scope>NUCLEOTIDE SEQUENCE [LARGE SCALE GENOMIC DNA]</scope>
    <source>
        <strain evidence="3 4">1_3_50AFAA</strain>
    </source>
</reference>
<dbReference type="eggNOG" id="COG0657">
    <property type="taxonomic scope" value="Bacteria"/>
</dbReference>
<keyword evidence="4" id="KW-1185">Reference proteome</keyword>
<comment type="caution">
    <text evidence="3">The sequence shown here is derived from an EMBL/GenBank/DDBJ whole genome shotgun (WGS) entry which is preliminary data.</text>
</comment>
<name>A0A096BDV8_FLAPL</name>
<dbReference type="GO" id="GO:0016787">
    <property type="term" value="F:hydrolase activity"/>
    <property type="evidence" value="ECO:0007669"/>
    <property type="project" value="UniProtKB-KW"/>
</dbReference>
<dbReference type="PATRIC" id="fig|742738.3.peg.237"/>
<dbReference type="InterPro" id="IPR029058">
    <property type="entry name" value="AB_hydrolase_fold"/>
</dbReference>
<keyword evidence="1" id="KW-0378">Hydrolase</keyword>
<organism evidence="3 4">
    <name type="scientific">Flavonifractor plautii 1_3_50AFAA</name>
    <dbReference type="NCBI Taxonomy" id="742738"/>
    <lineage>
        <taxon>Bacteria</taxon>
        <taxon>Bacillati</taxon>
        <taxon>Bacillota</taxon>
        <taxon>Clostridia</taxon>
        <taxon>Eubacteriales</taxon>
        <taxon>Oscillospiraceae</taxon>
        <taxon>Flavonifractor</taxon>
    </lineage>
</organism>
<gene>
    <name evidence="3" type="ORF">HMPREF9460_00224</name>
</gene>
<dbReference type="SUPFAM" id="SSF53474">
    <property type="entry name" value="alpha/beta-Hydrolases"/>
    <property type="match status" value="1"/>
</dbReference>
<dbReference type="PANTHER" id="PTHR48081">
    <property type="entry name" value="AB HYDROLASE SUPERFAMILY PROTEIN C4A8.06C"/>
    <property type="match status" value="1"/>
</dbReference>
<dbReference type="InterPro" id="IPR049492">
    <property type="entry name" value="BD-FAE-like_dom"/>
</dbReference>
<dbReference type="HOGENOM" id="CLU_012494_5_1_9"/>
<dbReference type="AlphaFoldDB" id="A0A096BDV8"/>
<protein>
    <recommendedName>
        <fullName evidence="2">BD-FAE-like domain-containing protein</fullName>
    </recommendedName>
</protein>
<evidence type="ECO:0000313" key="4">
    <source>
        <dbReference type="Proteomes" id="UP000029585"/>
    </source>
</evidence>
<dbReference type="PANTHER" id="PTHR48081:SF6">
    <property type="entry name" value="PEPTIDASE S9 PROLYL OLIGOPEPTIDASE CATALYTIC DOMAIN-CONTAINING PROTEIN"/>
    <property type="match status" value="1"/>
</dbReference>
<evidence type="ECO:0000256" key="1">
    <source>
        <dbReference type="ARBA" id="ARBA00022801"/>
    </source>
</evidence>